<dbReference type="EMBL" id="CAJNOR010000048">
    <property type="protein sequence ID" value="CAF0772574.1"/>
    <property type="molecule type" value="Genomic_DNA"/>
</dbReference>
<evidence type="ECO:0000313" key="6">
    <source>
        <dbReference type="Proteomes" id="UP000663828"/>
    </source>
</evidence>
<gene>
    <name evidence="5" type="ORF">EDS130_LOCUS26168</name>
    <name evidence="4" type="ORF">XAT740_LOCUS1530</name>
</gene>
<keyword evidence="1" id="KW-0677">Repeat</keyword>
<dbReference type="InterPro" id="IPR019734">
    <property type="entry name" value="TPR_rpt"/>
</dbReference>
<dbReference type="Pfam" id="PF13374">
    <property type="entry name" value="TPR_10"/>
    <property type="match status" value="1"/>
</dbReference>
<evidence type="ECO:0000256" key="3">
    <source>
        <dbReference type="PROSITE-ProRule" id="PRU00339"/>
    </source>
</evidence>
<reference evidence="4" key="1">
    <citation type="submission" date="2021-02" db="EMBL/GenBank/DDBJ databases">
        <authorList>
            <person name="Nowell W R."/>
        </authorList>
    </citation>
    <scope>NUCLEOTIDE SEQUENCE</scope>
</reference>
<dbReference type="SUPFAM" id="SSF48452">
    <property type="entry name" value="TPR-like"/>
    <property type="match status" value="2"/>
</dbReference>
<dbReference type="AlphaFoldDB" id="A0A813QW91"/>
<proteinExistence type="predicted"/>
<dbReference type="PANTHER" id="PTHR45641:SF19">
    <property type="entry name" value="NEPHROCYSTIN-3"/>
    <property type="match status" value="1"/>
</dbReference>
<dbReference type="SUPFAM" id="SSF56399">
    <property type="entry name" value="ADP-ribosylation"/>
    <property type="match status" value="1"/>
</dbReference>
<dbReference type="Proteomes" id="UP000663828">
    <property type="component" value="Unassembled WGS sequence"/>
</dbReference>
<evidence type="ECO:0000313" key="5">
    <source>
        <dbReference type="EMBL" id="CAF1216412.1"/>
    </source>
</evidence>
<dbReference type="Pfam" id="PF13424">
    <property type="entry name" value="TPR_12"/>
    <property type="match status" value="2"/>
</dbReference>
<evidence type="ECO:0000313" key="4">
    <source>
        <dbReference type="EMBL" id="CAF0772574.1"/>
    </source>
</evidence>
<dbReference type="SMART" id="SM00028">
    <property type="entry name" value="TPR"/>
    <property type="match status" value="6"/>
</dbReference>
<dbReference type="Proteomes" id="UP000663852">
    <property type="component" value="Unassembled WGS sequence"/>
</dbReference>
<evidence type="ECO:0000256" key="2">
    <source>
        <dbReference type="ARBA" id="ARBA00022803"/>
    </source>
</evidence>
<feature type="repeat" description="TPR" evidence="3">
    <location>
        <begin position="457"/>
        <end position="490"/>
    </location>
</feature>
<feature type="repeat" description="TPR" evidence="3">
    <location>
        <begin position="583"/>
        <end position="616"/>
    </location>
</feature>
<name>A0A813QW91_ADIRI</name>
<dbReference type="Gene3D" id="3.90.176.10">
    <property type="entry name" value="Toxin ADP-ribosyltransferase, Chain A, domain 1"/>
    <property type="match status" value="1"/>
</dbReference>
<dbReference type="PROSITE" id="PS50293">
    <property type="entry name" value="TPR_REGION"/>
    <property type="match status" value="1"/>
</dbReference>
<dbReference type="InterPro" id="IPR011990">
    <property type="entry name" value="TPR-like_helical_dom_sf"/>
</dbReference>
<dbReference type="PROSITE" id="PS50005">
    <property type="entry name" value="TPR"/>
    <property type="match status" value="4"/>
</dbReference>
<dbReference type="Gene3D" id="1.25.40.10">
    <property type="entry name" value="Tetratricopeptide repeat domain"/>
    <property type="match status" value="2"/>
</dbReference>
<evidence type="ECO:0000256" key="1">
    <source>
        <dbReference type="ARBA" id="ARBA00022737"/>
    </source>
</evidence>
<accession>A0A813QW91</accession>
<dbReference type="OrthoDB" id="7103806at2759"/>
<sequence length="722" mass="82424">MGAGKSVNVDSTRQSSTTAEHVLDRRRVNLQKVRSGFLICLNDNNKDWQRNIADLQRSVHNIFTFTECDSCIEFLQTINDTKACVTIVGSLGQQLVSRIHDVPQVETIFIFSDNKQRDESVTKVWSKIKGIYTDIASLTDALKQAVQHFEQNGMPVSFIASAKNLDQLDLSFMYTHLLKEVILTNEFEEKQVKEFTDYCRELFAGNDEELNDVKEFESKYHKQTSIWWYTKDCFLKPMLNRTLRLMNGEIITRIGFFIADLHRQIEQLYQKQYKSESTPSGTLTVYYGQGFSKADFEQLKKCRNGLISFNNFLLVNKNSKASLSFAQDLSTKGDLVGIMFVINVDPSQSSVPLAAIHDVSYSQTEGEFLFSMPSIFRINDIKRLTANNRLQEVHLSLVTDKDKDLTAVMNHIRQESCPEKEGWCRLGAVLVNMNYFDKAEQLYEFLLNNTKDMSEKAIIYYQLGLIEDKQEKYREAISFYEKSLAICQKAPTTDPLDLAYIHYNIAMAYSKIDNNIKALSSHKEALKIREQLLPPDHIDLAKSYVNIGLLYVDMNEYSSALAFFEKELAINQKVLSPNHPDLAVSYMDIGMVAYNTANYPKALASFEKALEIRQKTLAANDIALAELYNNIALVYNNMSEHAKALSHHEKALAIREKVLPKNHADFGASFNNIGVTYENMNNCAKACSFLERAIEVGERSLAPDDPVLQIRKDNLERIKKKM</sequence>
<dbReference type="Pfam" id="PF13181">
    <property type="entry name" value="TPR_8"/>
    <property type="match status" value="1"/>
</dbReference>
<protein>
    <submittedName>
        <fullName evidence="4">Uncharacterized protein</fullName>
    </submittedName>
</protein>
<dbReference type="PANTHER" id="PTHR45641">
    <property type="entry name" value="TETRATRICOPEPTIDE REPEAT PROTEIN (AFU_ORTHOLOGUE AFUA_6G03870)"/>
    <property type="match status" value="1"/>
</dbReference>
<keyword evidence="6" id="KW-1185">Reference proteome</keyword>
<comment type="caution">
    <text evidence="4">The sequence shown here is derived from an EMBL/GenBank/DDBJ whole genome shotgun (WGS) entry which is preliminary data.</text>
</comment>
<keyword evidence="2 3" id="KW-0802">TPR repeat</keyword>
<feature type="repeat" description="TPR" evidence="3">
    <location>
        <begin position="625"/>
        <end position="658"/>
    </location>
</feature>
<organism evidence="4 6">
    <name type="scientific">Adineta ricciae</name>
    <name type="common">Rotifer</name>
    <dbReference type="NCBI Taxonomy" id="249248"/>
    <lineage>
        <taxon>Eukaryota</taxon>
        <taxon>Metazoa</taxon>
        <taxon>Spiralia</taxon>
        <taxon>Gnathifera</taxon>
        <taxon>Rotifera</taxon>
        <taxon>Eurotatoria</taxon>
        <taxon>Bdelloidea</taxon>
        <taxon>Adinetida</taxon>
        <taxon>Adinetidae</taxon>
        <taxon>Adineta</taxon>
    </lineage>
</organism>
<feature type="repeat" description="TPR" evidence="3">
    <location>
        <begin position="541"/>
        <end position="574"/>
    </location>
</feature>
<dbReference type="EMBL" id="CAJNOJ010000158">
    <property type="protein sequence ID" value="CAF1216412.1"/>
    <property type="molecule type" value="Genomic_DNA"/>
</dbReference>